<reference evidence="4" key="1">
    <citation type="submission" date="2016-06" db="UniProtKB">
        <authorList>
            <consortium name="WormBaseParasite"/>
        </authorList>
    </citation>
    <scope>IDENTIFICATION</scope>
</reference>
<sequence length="420" mass="48409">MYLACKRLYGERHLPQTAIRCFMMEETRETIEKAFMHYYHRSLALEEIHGVDLSQGKGFMSVVTLYALKWDSDYGSLDDIPETVILKVPNPELLKEFFCEMMRQRGLQKMDFDFDWIAKAHDNECVVYSLFGREPPVPVPICYKFEKTGKSTKGMLMLQNMNQTGTMLEDPSVPLNLTQVNNLVDIIAKLQGWSLTKNTAWRKKLPTHRDQLKPLIEMDIDLKREAIQMSREVLKAFGVDVDVVVVVRTMSEKFLDEEEEDKGKHAMPVVFVHGDLWVNNIVFKTTSEGKAGDEIEGILDWQLSHVGACVEDLAHLTVWCMATSMRRAETAHILHRFCNAVFHATKQKVKLSFEEVEHAFNHYFVLETMLLVFKCRGLLDDDSNPNTNRVVKNRKDFGNRVASCYEDAVKILNGKMQTEK</sequence>
<evidence type="ECO:0000313" key="2">
    <source>
        <dbReference type="EMBL" id="VDP12363.1"/>
    </source>
</evidence>
<accession>A0A183IUD2</accession>
<dbReference type="Pfam" id="PF07914">
    <property type="entry name" value="DUF1679"/>
    <property type="match status" value="1"/>
</dbReference>
<dbReference type="AlphaFoldDB" id="A0A183IUD2"/>
<proteinExistence type="predicted"/>
<feature type="domain" description="CHK kinase-like" evidence="1">
    <location>
        <begin position="156"/>
        <end position="347"/>
    </location>
</feature>
<name>A0A183IUD2_9BILA</name>
<dbReference type="InterPro" id="IPR011009">
    <property type="entry name" value="Kinase-like_dom_sf"/>
</dbReference>
<evidence type="ECO:0000259" key="1">
    <source>
        <dbReference type="SMART" id="SM00587"/>
    </source>
</evidence>
<dbReference type="Proteomes" id="UP000270296">
    <property type="component" value="Unassembled WGS sequence"/>
</dbReference>
<reference evidence="2 3" key="2">
    <citation type="submission" date="2018-11" db="EMBL/GenBank/DDBJ databases">
        <authorList>
            <consortium name="Pathogen Informatics"/>
        </authorList>
    </citation>
    <scope>NUCLEOTIDE SEQUENCE [LARGE SCALE GENOMIC DNA]</scope>
</reference>
<dbReference type="OrthoDB" id="5915577at2759"/>
<protein>
    <submittedName>
        <fullName evidence="4">CHK domain-containing protein</fullName>
    </submittedName>
</protein>
<dbReference type="EMBL" id="UZAM01010439">
    <property type="protein sequence ID" value="VDP12363.1"/>
    <property type="molecule type" value="Genomic_DNA"/>
</dbReference>
<dbReference type="InterPro" id="IPR015897">
    <property type="entry name" value="CHK_kinase-like"/>
</dbReference>
<dbReference type="InterPro" id="IPR052961">
    <property type="entry name" value="Oxido-Kinase-like_Enzymes"/>
</dbReference>
<evidence type="ECO:0000313" key="4">
    <source>
        <dbReference type="WBParaSite" id="SBAD_0000750001-mRNA-1"/>
    </source>
</evidence>
<evidence type="ECO:0000313" key="3">
    <source>
        <dbReference type="Proteomes" id="UP000270296"/>
    </source>
</evidence>
<dbReference type="InterPro" id="IPR012877">
    <property type="entry name" value="Dhs-27"/>
</dbReference>
<gene>
    <name evidence="2" type="ORF">SBAD_LOCUS7229</name>
</gene>
<dbReference type="WBParaSite" id="SBAD_0000750001-mRNA-1">
    <property type="protein sequence ID" value="SBAD_0000750001-mRNA-1"/>
    <property type="gene ID" value="SBAD_0000750001"/>
</dbReference>
<dbReference type="SMART" id="SM00587">
    <property type="entry name" value="CHK"/>
    <property type="match status" value="1"/>
</dbReference>
<keyword evidence="3" id="KW-1185">Reference proteome</keyword>
<dbReference type="PANTHER" id="PTHR23020:SF41">
    <property type="entry name" value="AMINOGLYCOSIDE PHOSPHOTRANSFERASE DOMAIN-CONTAINING PROTEIN"/>
    <property type="match status" value="1"/>
</dbReference>
<dbReference type="Gene3D" id="3.90.1200.10">
    <property type="match status" value="1"/>
</dbReference>
<organism evidence="4">
    <name type="scientific">Soboliphyme baturini</name>
    <dbReference type="NCBI Taxonomy" id="241478"/>
    <lineage>
        <taxon>Eukaryota</taxon>
        <taxon>Metazoa</taxon>
        <taxon>Ecdysozoa</taxon>
        <taxon>Nematoda</taxon>
        <taxon>Enoplea</taxon>
        <taxon>Dorylaimia</taxon>
        <taxon>Dioctophymatida</taxon>
        <taxon>Dioctophymatoidea</taxon>
        <taxon>Soboliphymatidae</taxon>
        <taxon>Soboliphyme</taxon>
    </lineage>
</organism>
<dbReference type="SUPFAM" id="SSF56112">
    <property type="entry name" value="Protein kinase-like (PK-like)"/>
    <property type="match status" value="1"/>
</dbReference>
<dbReference type="PANTHER" id="PTHR23020">
    <property type="entry name" value="UNCHARACTERIZED NUCLEAR HORMONE RECEPTOR-RELATED"/>
    <property type="match status" value="1"/>
</dbReference>